<accession>A0ABS2FBW1</accession>
<comment type="catalytic activity">
    <reaction evidence="6">
        <text>Couples ATP hydrolysis with the unwinding of duplex DNA by translocating in the 3'-5' direction.</text>
        <dbReference type="EC" id="5.6.2.4"/>
    </reaction>
</comment>
<dbReference type="Pfam" id="PF00580">
    <property type="entry name" value="UvrD-helicase"/>
    <property type="match status" value="1"/>
</dbReference>
<evidence type="ECO:0000256" key="8">
    <source>
        <dbReference type="ARBA" id="ARBA00048988"/>
    </source>
</evidence>
<dbReference type="InterPro" id="IPR029464">
    <property type="entry name" value="HSDR_N"/>
</dbReference>
<dbReference type="CDD" id="cd18807">
    <property type="entry name" value="SF1_C_UvrD"/>
    <property type="match status" value="1"/>
</dbReference>
<comment type="catalytic activity">
    <reaction evidence="8">
        <text>ATP + H2O = ADP + phosphate + H(+)</text>
        <dbReference type="Rhea" id="RHEA:13065"/>
        <dbReference type="ChEBI" id="CHEBI:15377"/>
        <dbReference type="ChEBI" id="CHEBI:15378"/>
        <dbReference type="ChEBI" id="CHEBI:30616"/>
        <dbReference type="ChEBI" id="CHEBI:43474"/>
        <dbReference type="ChEBI" id="CHEBI:456216"/>
        <dbReference type="EC" id="5.6.2.4"/>
    </reaction>
</comment>
<dbReference type="InterPro" id="IPR027417">
    <property type="entry name" value="P-loop_NTPase"/>
</dbReference>
<dbReference type="Pfam" id="PF13588">
    <property type="entry name" value="HSDR_N_2"/>
    <property type="match status" value="1"/>
</dbReference>
<feature type="domain" description="UvrD-like helicase ATP-binding" evidence="10">
    <location>
        <begin position="2"/>
        <end position="313"/>
    </location>
</feature>
<dbReference type="SUPFAM" id="SSF52540">
    <property type="entry name" value="P-loop containing nucleoside triphosphate hydrolases"/>
    <property type="match status" value="1"/>
</dbReference>
<sequence length="645" mass="76059">MRLNDEQRRIIENKPKGHVLVKGVAGSGKTTVAVHKIPFLLKDYCYEKDDKVLVITYNKSLINYVKYIYEEIEKNKKEEQLSLGIYESGDKDKLYIETIDNIMFKYFILNTKNEKLKIANDKQVTKALLDAIIKVRENYKKINVLDEKNITFIKEEIRWMKSCNYTDIEEYQNIDRIGRISNNNIESPHKLRKNSQIRQAIFEVMLQYNENLKKDKLVDVQDISLIALRQVQKQVEEKYTHIIVDETQDLTRVQLEFIKTLYMNRSYSSMLFVSDTAQSIYPEAWLVKGRSFTSIGLDMTGKSTSLSKSYRTTIQIAYAAYSLIADDKNIIEEDNFVKPSLIDKQGVYPVYRGFKNKILEAEYVTKIINDELKEKYNYKDIAIISRFKNQLKEIKNYLEKNNIPYKEIENNEELDFSDDCVKLLTMHFVKGLEFKVVMIVGLNDKYMPLKSFENEFEDVDFMESMDRRLLYVGMTRATEQLFLTSDGNPSKFIKDISCKYLRINSKSNFRKLHRINIDEYLFAYKIDDIYKSEEITRQWIIDELINRYGYPKELIDVEVKVNIETKAEKIDVVVYTYDNRDKVPFIFIKTNRLGEGTERAVIYLKEYMSNYDTVRYGIVTDGNELIIINDDLEEVDDIPCFRSVL</sequence>
<dbReference type="PANTHER" id="PTHR11070:SF45">
    <property type="entry name" value="DNA 3'-5' HELICASE"/>
    <property type="match status" value="1"/>
</dbReference>
<evidence type="ECO:0000256" key="5">
    <source>
        <dbReference type="ARBA" id="ARBA00023235"/>
    </source>
</evidence>
<dbReference type="Proteomes" id="UP000767334">
    <property type="component" value="Unassembled WGS sequence"/>
</dbReference>
<dbReference type="RefSeq" id="WP_195964179.1">
    <property type="nucleotide sequence ID" value="NZ_JACJLL010000001.1"/>
</dbReference>
<keyword evidence="2 9" id="KW-0378">Hydrolase</keyword>
<evidence type="ECO:0000256" key="1">
    <source>
        <dbReference type="ARBA" id="ARBA00022741"/>
    </source>
</evidence>
<keyword evidence="4 9" id="KW-0067">ATP-binding</keyword>
<dbReference type="Gene3D" id="3.40.50.300">
    <property type="entry name" value="P-loop containing nucleotide triphosphate hydrolases"/>
    <property type="match status" value="3"/>
</dbReference>
<evidence type="ECO:0000256" key="3">
    <source>
        <dbReference type="ARBA" id="ARBA00022806"/>
    </source>
</evidence>
<keyword evidence="5" id="KW-0413">Isomerase</keyword>
<evidence type="ECO:0000313" key="12">
    <source>
        <dbReference type="Proteomes" id="UP000767334"/>
    </source>
</evidence>
<name>A0ABS2FBW1_9CLOT</name>
<dbReference type="Pfam" id="PF13361">
    <property type="entry name" value="UvrD_C"/>
    <property type="match status" value="2"/>
</dbReference>
<evidence type="ECO:0000256" key="9">
    <source>
        <dbReference type="PROSITE-ProRule" id="PRU00560"/>
    </source>
</evidence>
<reference evidence="11 12" key="1">
    <citation type="journal article" date="2021" name="Sci. Rep.">
        <title>The distribution of antibiotic resistance genes in chicken gut microbiota commensals.</title>
        <authorList>
            <person name="Juricova H."/>
            <person name="Matiasovicova J."/>
            <person name="Kubasova T."/>
            <person name="Cejkova D."/>
            <person name="Rychlik I."/>
        </authorList>
    </citation>
    <scope>NUCLEOTIDE SEQUENCE [LARGE SCALE GENOMIC DNA]</scope>
    <source>
        <strain evidence="11 12">An435</strain>
    </source>
</reference>
<proteinExistence type="predicted"/>
<keyword evidence="1 9" id="KW-0547">Nucleotide-binding</keyword>
<evidence type="ECO:0000256" key="2">
    <source>
        <dbReference type="ARBA" id="ARBA00022801"/>
    </source>
</evidence>
<dbReference type="InterPro" id="IPR014017">
    <property type="entry name" value="DNA_helicase_UvrD-like_C"/>
</dbReference>
<evidence type="ECO:0000313" key="11">
    <source>
        <dbReference type="EMBL" id="MBM6817786.1"/>
    </source>
</evidence>
<dbReference type="EMBL" id="JACJLL010000001">
    <property type="protein sequence ID" value="MBM6817786.1"/>
    <property type="molecule type" value="Genomic_DNA"/>
</dbReference>
<organism evidence="11 12">
    <name type="scientific">Clostridium saudiense</name>
    <dbReference type="NCBI Taxonomy" id="1414720"/>
    <lineage>
        <taxon>Bacteria</taxon>
        <taxon>Bacillati</taxon>
        <taxon>Bacillota</taxon>
        <taxon>Clostridia</taxon>
        <taxon>Eubacteriales</taxon>
        <taxon>Clostridiaceae</taxon>
        <taxon>Clostridium</taxon>
    </lineage>
</organism>
<evidence type="ECO:0000256" key="6">
    <source>
        <dbReference type="ARBA" id="ARBA00034617"/>
    </source>
</evidence>
<evidence type="ECO:0000259" key="10">
    <source>
        <dbReference type="PROSITE" id="PS51198"/>
    </source>
</evidence>
<dbReference type="PANTHER" id="PTHR11070">
    <property type="entry name" value="UVRD / RECB / PCRA DNA HELICASE FAMILY MEMBER"/>
    <property type="match status" value="1"/>
</dbReference>
<evidence type="ECO:0000256" key="7">
    <source>
        <dbReference type="ARBA" id="ARBA00034808"/>
    </source>
</evidence>
<gene>
    <name evidence="11" type="ORF">H6A19_00280</name>
</gene>
<evidence type="ECO:0000256" key="4">
    <source>
        <dbReference type="ARBA" id="ARBA00022840"/>
    </source>
</evidence>
<dbReference type="EC" id="5.6.2.4" evidence="7"/>
<dbReference type="InterPro" id="IPR000212">
    <property type="entry name" value="DNA_helicase_UvrD/REP"/>
</dbReference>
<protein>
    <recommendedName>
        <fullName evidence="7">DNA 3'-5' helicase</fullName>
        <ecNumber evidence="7">5.6.2.4</ecNumber>
    </recommendedName>
</protein>
<feature type="binding site" evidence="9">
    <location>
        <begin position="23"/>
        <end position="30"/>
    </location>
    <ligand>
        <name>ATP</name>
        <dbReference type="ChEBI" id="CHEBI:30616"/>
    </ligand>
</feature>
<keyword evidence="12" id="KW-1185">Reference proteome</keyword>
<dbReference type="PROSITE" id="PS51198">
    <property type="entry name" value="UVRD_HELICASE_ATP_BIND"/>
    <property type="match status" value="1"/>
</dbReference>
<dbReference type="InterPro" id="IPR014016">
    <property type="entry name" value="UvrD-like_ATP-bd"/>
</dbReference>
<keyword evidence="3 9" id="KW-0347">Helicase</keyword>
<comment type="caution">
    <text evidence="11">The sequence shown here is derived from an EMBL/GenBank/DDBJ whole genome shotgun (WGS) entry which is preliminary data.</text>
</comment>